<reference evidence="2" key="1">
    <citation type="submission" date="2025-08" db="UniProtKB">
        <authorList>
            <consortium name="Ensembl"/>
        </authorList>
    </citation>
    <scope>IDENTIFICATION</scope>
</reference>
<evidence type="ECO:0000313" key="3">
    <source>
        <dbReference type="Proteomes" id="UP000472262"/>
    </source>
</evidence>
<evidence type="ECO:0000313" key="2">
    <source>
        <dbReference type="Ensembl" id="ENSSGRP00000010784.1"/>
    </source>
</evidence>
<feature type="transmembrane region" description="Helical" evidence="1">
    <location>
        <begin position="6"/>
        <end position="27"/>
    </location>
</feature>
<dbReference type="Proteomes" id="UP000472262">
    <property type="component" value="Unassembled WGS sequence"/>
</dbReference>
<sequence length="227" mass="25071">VYRKSSFYACSLLIGFQTLIILDVIPYTDTSETTLQRVIWGENVNYYFFLQSNQAAGGSIVKGLGKQKIGAICNLVGYYAVGFPTGIFLMFAAKWGIFGLWTGLLISVFLQSVFLSVLLFKLNWKKASEEVRNIGFPFIKSAQEDGGYIEGCDANNATDMGGLVDEQTDALVATVKVQLPLSVLVLRRGLVLAAMLALLAAGLIVKFFLKRSTYRTTTFCYKFDCII</sequence>
<feature type="transmembrane region" description="Helical" evidence="1">
    <location>
        <begin position="98"/>
        <end position="120"/>
    </location>
</feature>
<dbReference type="AlphaFoldDB" id="A0A672KL43"/>
<feature type="transmembrane region" description="Helical" evidence="1">
    <location>
        <begin position="189"/>
        <end position="209"/>
    </location>
</feature>
<organism evidence="2 3">
    <name type="scientific">Sinocyclocheilus grahami</name>
    <name type="common">Dianchi golden-line fish</name>
    <name type="synonym">Barbus grahami</name>
    <dbReference type="NCBI Taxonomy" id="75366"/>
    <lineage>
        <taxon>Eukaryota</taxon>
        <taxon>Metazoa</taxon>
        <taxon>Chordata</taxon>
        <taxon>Craniata</taxon>
        <taxon>Vertebrata</taxon>
        <taxon>Euteleostomi</taxon>
        <taxon>Actinopterygii</taxon>
        <taxon>Neopterygii</taxon>
        <taxon>Teleostei</taxon>
        <taxon>Ostariophysi</taxon>
        <taxon>Cypriniformes</taxon>
        <taxon>Cyprinidae</taxon>
        <taxon>Cyprininae</taxon>
        <taxon>Sinocyclocheilus</taxon>
    </lineage>
</organism>
<evidence type="ECO:0000256" key="1">
    <source>
        <dbReference type="SAM" id="Phobius"/>
    </source>
</evidence>
<accession>A0A672KL43</accession>
<keyword evidence="1" id="KW-0472">Membrane</keyword>
<keyword evidence="1" id="KW-0812">Transmembrane</keyword>
<dbReference type="Ensembl" id="ENSSGRT00000011711.1">
    <property type="protein sequence ID" value="ENSSGRP00000010784.1"/>
    <property type="gene ID" value="ENSSGRG00000007086.1"/>
</dbReference>
<protein>
    <submittedName>
        <fullName evidence="2">Uncharacterized protein</fullName>
    </submittedName>
</protein>
<proteinExistence type="predicted"/>
<feature type="transmembrane region" description="Helical" evidence="1">
    <location>
        <begin position="69"/>
        <end position="92"/>
    </location>
</feature>
<keyword evidence="3" id="KW-1185">Reference proteome</keyword>
<dbReference type="InParanoid" id="A0A672KL43"/>
<name>A0A672KL43_SINGR</name>
<keyword evidence="1" id="KW-1133">Transmembrane helix</keyword>
<reference evidence="2" key="2">
    <citation type="submission" date="2025-09" db="UniProtKB">
        <authorList>
            <consortium name="Ensembl"/>
        </authorList>
    </citation>
    <scope>IDENTIFICATION</scope>
</reference>